<dbReference type="InterPro" id="IPR036291">
    <property type="entry name" value="NAD(P)-bd_dom_sf"/>
</dbReference>
<keyword evidence="3 6" id="KW-0862">Zinc</keyword>
<evidence type="ECO:0000313" key="9">
    <source>
        <dbReference type="Proteomes" id="UP001458415"/>
    </source>
</evidence>
<dbReference type="SUPFAM" id="SSF51735">
    <property type="entry name" value="NAD(P)-binding Rossmann-fold domains"/>
    <property type="match status" value="1"/>
</dbReference>
<dbReference type="Pfam" id="PF00107">
    <property type="entry name" value="ADH_zinc_N"/>
    <property type="match status" value="1"/>
</dbReference>
<keyword evidence="4" id="KW-0560">Oxidoreductase</keyword>
<evidence type="ECO:0000259" key="7">
    <source>
        <dbReference type="SMART" id="SM00829"/>
    </source>
</evidence>
<comment type="caution">
    <text evidence="8">The sequence shown here is derived from an EMBL/GenBank/DDBJ whole genome shotgun (WGS) entry which is preliminary data.</text>
</comment>
<evidence type="ECO:0000256" key="5">
    <source>
        <dbReference type="ARBA" id="ARBA00023027"/>
    </source>
</evidence>
<keyword evidence="5" id="KW-0520">NAD</keyword>
<dbReference type="PROSITE" id="PS00059">
    <property type="entry name" value="ADH_ZINC"/>
    <property type="match status" value="1"/>
</dbReference>
<sequence>MKAAVLARVGGQFEVRDVKIDAPDGREVLIAVKASGLCHSDDHIRTHDFGFPMPLVLGHELAGVVQAVGHDVTGLRPGDHVTACPVLYCGRCVECRMGAPIRCRNKGFTVRGPEAEPRLRADDDVPIEQFEGLGAFAQQVLIHENQVVKINEEIPFDRACLLGCGVATGVGSVLHAAKVQPGESVAVIGCGGVGLNGVQGARIAGAHKIIAIDVQPEKLELATKFGATDVINSHEEDVVERVLEITGGRGVQHAFEMIGLLPTLELAVKVLGLGGTAYVVGMQQPESRLSLDLFADILMQQKGVRGVDMGSTNPQVDIPFYADLYVQGRLNLDDLVSRRIQLDEINEGYEELAGGKIARTVITFD</sequence>
<protein>
    <submittedName>
        <fullName evidence="8">Zn-dependent alcohol dehydrogenase</fullName>
    </submittedName>
</protein>
<dbReference type="Gene3D" id="3.90.180.10">
    <property type="entry name" value="Medium-chain alcohol dehydrogenases, catalytic domain"/>
    <property type="match status" value="1"/>
</dbReference>
<comment type="similarity">
    <text evidence="1 6">Belongs to the zinc-containing alcohol dehydrogenase family.</text>
</comment>
<accession>A0ABV1VV52</accession>
<evidence type="ECO:0000313" key="8">
    <source>
        <dbReference type="EMBL" id="MER6975816.1"/>
    </source>
</evidence>
<evidence type="ECO:0000256" key="3">
    <source>
        <dbReference type="ARBA" id="ARBA00022833"/>
    </source>
</evidence>
<evidence type="ECO:0000256" key="4">
    <source>
        <dbReference type="ARBA" id="ARBA00023002"/>
    </source>
</evidence>
<dbReference type="InterPro" id="IPR011032">
    <property type="entry name" value="GroES-like_sf"/>
</dbReference>
<comment type="cofactor">
    <cofactor evidence="6">
        <name>Zn(2+)</name>
        <dbReference type="ChEBI" id="CHEBI:29105"/>
    </cofactor>
</comment>
<organism evidence="8 9">
    <name type="scientific">Streptomyces carpinensis</name>
    <dbReference type="NCBI Taxonomy" id="66369"/>
    <lineage>
        <taxon>Bacteria</taxon>
        <taxon>Bacillati</taxon>
        <taxon>Actinomycetota</taxon>
        <taxon>Actinomycetes</taxon>
        <taxon>Kitasatosporales</taxon>
        <taxon>Streptomycetaceae</taxon>
        <taxon>Streptomyces</taxon>
    </lineage>
</organism>
<dbReference type="EMBL" id="JBEPCU010000011">
    <property type="protein sequence ID" value="MER6975816.1"/>
    <property type="molecule type" value="Genomic_DNA"/>
</dbReference>
<dbReference type="RefSeq" id="WP_086725099.1">
    <property type="nucleotide sequence ID" value="NZ_MUBM01000081.1"/>
</dbReference>
<dbReference type="CDD" id="cd08279">
    <property type="entry name" value="Zn_ADH_class_III"/>
    <property type="match status" value="1"/>
</dbReference>
<proteinExistence type="inferred from homology"/>
<dbReference type="SUPFAM" id="SSF50129">
    <property type="entry name" value="GroES-like"/>
    <property type="match status" value="2"/>
</dbReference>
<reference evidence="8 9" key="1">
    <citation type="submission" date="2024-06" db="EMBL/GenBank/DDBJ databases">
        <title>The Natural Products Discovery Center: Release of the First 8490 Sequenced Strains for Exploring Actinobacteria Biosynthetic Diversity.</title>
        <authorList>
            <person name="Kalkreuter E."/>
            <person name="Kautsar S.A."/>
            <person name="Yang D."/>
            <person name="Bader C.D."/>
            <person name="Teijaro C.N."/>
            <person name="Fluegel L."/>
            <person name="Davis C.M."/>
            <person name="Simpson J.R."/>
            <person name="Lauterbach L."/>
            <person name="Steele A.D."/>
            <person name="Gui C."/>
            <person name="Meng S."/>
            <person name="Li G."/>
            <person name="Viehrig K."/>
            <person name="Ye F."/>
            <person name="Su P."/>
            <person name="Kiefer A.F."/>
            <person name="Nichols A."/>
            <person name="Cepeda A.J."/>
            <person name="Yan W."/>
            <person name="Fan B."/>
            <person name="Jiang Y."/>
            <person name="Adhikari A."/>
            <person name="Zheng C.-J."/>
            <person name="Schuster L."/>
            <person name="Cowan T.M."/>
            <person name="Smanski M.J."/>
            <person name="Chevrette M.G."/>
            <person name="De Carvalho L.P.S."/>
            <person name="Shen B."/>
        </authorList>
    </citation>
    <scope>NUCLEOTIDE SEQUENCE [LARGE SCALE GENOMIC DNA]</scope>
    <source>
        <strain evidence="8 9">NPDC000634</strain>
    </source>
</reference>
<dbReference type="PANTHER" id="PTHR43880:SF12">
    <property type="entry name" value="ALCOHOL DEHYDROGENASE CLASS-3"/>
    <property type="match status" value="1"/>
</dbReference>
<dbReference type="Proteomes" id="UP001458415">
    <property type="component" value="Unassembled WGS sequence"/>
</dbReference>
<evidence type="ECO:0000256" key="1">
    <source>
        <dbReference type="ARBA" id="ARBA00008072"/>
    </source>
</evidence>
<dbReference type="SMART" id="SM00829">
    <property type="entry name" value="PKS_ER"/>
    <property type="match status" value="1"/>
</dbReference>
<keyword evidence="9" id="KW-1185">Reference proteome</keyword>
<feature type="domain" description="Enoyl reductase (ER)" evidence="7">
    <location>
        <begin position="10"/>
        <end position="362"/>
    </location>
</feature>
<evidence type="ECO:0000256" key="6">
    <source>
        <dbReference type="RuleBase" id="RU361277"/>
    </source>
</evidence>
<dbReference type="Pfam" id="PF08240">
    <property type="entry name" value="ADH_N"/>
    <property type="match status" value="1"/>
</dbReference>
<dbReference type="InterPro" id="IPR013154">
    <property type="entry name" value="ADH-like_N"/>
</dbReference>
<keyword evidence="2 6" id="KW-0479">Metal-binding</keyword>
<dbReference type="InterPro" id="IPR020843">
    <property type="entry name" value="ER"/>
</dbReference>
<gene>
    <name evidence="8" type="ORF">ABT317_01800</name>
</gene>
<evidence type="ECO:0000256" key="2">
    <source>
        <dbReference type="ARBA" id="ARBA00022723"/>
    </source>
</evidence>
<name>A0ABV1VV52_9ACTN</name>
<dbReference type="PANTHER" id="PTHR43880">
    <property type="entry name" value="ALCOHOL DEHYDROGENASE"/>
    <property type="match status" value="1"/>
</dbReference>
<dbReference type="InterPro" id="IPR002328">
    <property type="entry name" value="ADH_Zn_CS"/>
</dbReference>
<dbReference type="Gene3D" id="3.40.50.720">
    <property type="entry name" value="NAD(P)-binding Rossmann-like Domain"/>
    <property type="match status" value="1"/>
</dbReference>
<dbReference type="InterPro" id="IPR013149">
    <property type="entry name" value="ADH-like_C"/>
</dbReference>